<keyword evidence="7 11" id="KW-1133">Transmembrane helix</keyword>
<dbReference type="GO" id="GO:0071040">
    <property type="term" value="P:nuclear polyadenylation-dependent antisense transcript catabolic process"/>
    <property type="evidence" value="ECO:0007669"/>
    <property type="project" value="TreeGrafter"/>
</dbReference>
<feature type="region of interest" description="Disordered" evidence="10">
    <location>
        <begin position="1200"/>
        <end position="1226"/>
    </location>
</feature>
<evidence type="ECO:0000256" key="10">
    <source>
        <dbReference type="SAM" id="MobiDB-lite"/>
    </source>
</evidence>
<feature type="transmembrane region" description="Helical" evidence="11">
    <location>
        <begin position="1633"/>
        <end position="1654"/>
    </location>
</feature>
<dbReference type="InterPro" id="IPR005829">
    <property type="entry name" value="Sugar_transporter_CS"/>
</dbReference>
<dbReference type="InterPro" id="IPR002121">
    <property type="entry name" value="HRDC_dom"/>
</dbReference>
<dbReference type="SUPFAM" id="SSF103473">
    <property type="entry name" value="MFS general substrate transporter"/>
    <property type="match status" value="1"/>
</dbReference>
<feature type="compositionally biased region" description="Polar residues" evidence="10">
    <location>
        <begin position="1211"/>
        <end position="1226"/>
    </location>
</feature>
<dbReference type="GO" id="GO:0071037">
    <property type="term" value="P:nuclear polyadenylation-dependent snRNA catabolic process"/>
    <property type="evidence" value="ECO:0007669"/>
    <property type="project" value="TreeGrafter"/>
</dbReference>
<dbReference type="GO" id="GO:0071051">
    <property type="term" value="P:poly(A)-dependent snoRNA 3'-end processing"/>
    <property type="evidence" value="ECO:0007669"/>
    <property type="project" value="TreeGrafter"/>
</dbReference>
<dbReference type="SUPFAM" id="SSF53098">
    <property type="entry name" value="Ribonuclease H-like"/>
    <property type="match status" value="1"/>
</dbReference>
<keyword evidence="16" id="KW-1185">Reference proteome</keyword>
<dbReference type="PROSITE" id="PS00217">
    <property type="entry name" value="SUGAR_TRANSPORT_2"/>
    <property type="match status" value="1"/>
</dbReference>
<feature type="transmembrane region" description="Helical" evidence="11">
    <location>
        <begin position="365"/>
        <end position="382"/>
    </location>
</feature>
<dbReference type="GO" id="GO:0071038">
    <property type="term" value="P:TRAMP-dependent tRNA surveillance pathway"/>
    <property type="evidence" value="ECO:0007669"/>
    <property type="project" value="TreeGrafter"/>
</dbReference>
<dbReference type="InterPro" id="IPR010997">
    <property type="entry name" value="HRDC-like_sf"/>
</dbReference>
<evidence type="ECO:0000256" key="11">
    <source>
        <dbReference type="SAM" id="Phobius"/>
    </source>
</evidence>
<keyword evidence="8 11" id="KW-0472">Membrane</keyword>
<dbReference type="InterPro" id="IPR036397">
    <property type="entry name" value="RNaseH_sf"/>
</dbReference>
<keyword evidence="6" id="KW-0269">Exonuclease</keyword>
<evidence type="ECO:0000256" key="7">
    <source>
        <dbReference type="ARBA" id="ARBA00022989"/>
    </source>
</evidence>
<dbReference type="CDD" id="cd06147">
    <property type="entry name" value="Rrp6p_like_exo"/>
    <property type="match status" value="1"/>
</dbReference>
<dbReference type="InterPro" id="IPR011701">
    <property type="entry name" value="MFS"/>
</dbReference>
<reference evidence="15 16" key="1">
    <citation type="submission" date="2015-01" db="EMBL/GenBank/DDBJ databases">
        <title>Evolution of Trichinella species and genotypes.</title>
        <authorList>
            <person name="Korhonen P.K."/>
            <person name="Edoardo P."/>
            <person name="Giuseppe L.R."/>
            <person name="Gasser R.B."/>
        </authorList>
    </citation>
    <scope>NUCLEOTIDE SEQUENCE [LARGE SCALE GENOMIC DNA]</scope>
    <source>
        <strain evidence="15">ISS3</strain>
    </source>
</reference>
<dbReference type="InterPro" id="IPR036259">
    <property type="entry name" value="MFS_trans_sf"/>
</dbReference>
<feature type="transmembrane region" description="Helical" evidence="11">
    <location>
        <begin position="1705"/>
        <end position="1725"/>
    </location>
</feature>
<evidence type="ECO:0000259" key="14">
    <source>
        <dbReference type="PROSITE" id="PS50967"/>
    </source>
</evidence>
<dbReference type="Proteomes" id="UP000054776">
    <property type="component" value="Unassembled WGS sequence"/>
</dbReference>
<feature type="transmembrane region" description="Helical" evidence="11">
    <location>
        <begin position="143"/>
        <end position="161"/>
    </location>
</feature>
<organism evidence="15 16">
    <name type="scientific">Trichinella spiralis</name>
    <name type="common">Trichina worm</name>
    <dbReference type="NCBI Taxonomy" id="6334"/>
    <lineage>
        <taxon>Eukaryota</taxon>
        <taxon>Metazoa</taxon>
        <taxon>Ecdysozoa</taxon>
        <taxon>Nematoda</taxon>
        <taxon>Enoplea</taxon>
        <taxon>Dorylaimia</taxon>
        <taxon>Trichinellida</taxon>
        <taxon>Trichinellidae</taxon>
        <taxon>Trichinella</taxon>
    </lineage>
</organism>
<protein>
    <submittedName>
        <fullName evidence="15">Exosome component 10</fullName>
    </submittedName>
</protein>
<evidence type="ECO:0000256" key="3">
    <source>
        <dbReference type="ARBA" id="ARBA00022692"/>
    </source>
</evidence>
<dbReference type="InterPro" id="IPR000742">
    <property type="entry name" value="EGF"/>
</dbReference>
<evidence type="ECO:0000256" key="5">
    <source>
        <dbReference type="ARBA" id="ARBA00022801"/>
    </source>
</evidence>
<feature type="transmembrane region" description="Helical" evidence="11">
    <location>
        <begin position="115"/>
        <end position="137"/>
    </location>
</feature>
<dbReference type="InterPro" id="IPR049559">
    <property type="entry name" value="Rrp6p-like_exo"/>
</dbReference>
<dbReference type="GO" id="GO:0005730">
    <property type="term" value="C:nucleolus"/>
    <property type="evidence" value="ECO:0007669"/>
    <property type="project" value="TreeGrafter"/>
</dbReference>
<dbReference type="Pfam" id="PF00570">
    <property type="entry name" value="HRDC"/>
    <property type="match status" value="1"/>
</dbReference>
<dbReference type="PROSITE" id="PS00022">
    <property type="entry name" value="EGF_1"/>
    <property type="match status" value="1"/>
</dbReference>
<keyword evidence="9" id="KW-0539">Nucleus</keyword>
<dbReference type="Pfam" id="PF07690">
    <property type="entry name" value="MFS_1"/>
    <property type="match status" value="1"/>
</dbReference>
<feature type="domain" description="Ig-like" evidence="12">
    <location>
        <begin position="1483"/>
        <end position="1567"/>
    </location>
</feature>
<dbReference type="SMART" id="SM00341">
    <property type="entry name" value="HRDC"/>
    <property type="match status" value="1"/>
</dbReference>
<proteinExistence type="predicted"/>
<feature type="transmembrane region" description="Helical" evidence="11">
    <location>
        <begin position="394"/>
        <end position="416"/>
    </location>
</feature>
<feature type="transmembrane region" description="Helical" evidence="11">
    <location>
        <begin position="340"/>
        <end position="359"/>
    </location>
</feature>
<dbReference type="SUPFAM" id="SSF47819">
    <property type="entry name" value="HRDC-like"/>
    <property type="match status" value="1"/>
</dbReference>
<dbReference type="PROSITE" id="PS50850">
    <property type="entry name" value="MFS"/>
    <property type="match status" value="1"/>
</dbReference>
<evidence type="ECO:0000256" key="9">
    <source>
        <dbReference type="ARBA" id="ARBA00023242"/>
    </source>
</evidence>
<evidence type="ECO:0000259" key="12">
    <source>
        <dbReference type="PROSITE" id="PS50835"/>
    </source>
</evidence>
<feature type="domain" description="HRDC" evidence="14">
    <location>
        <begin position="967"/>
        <end position="1047"/>
    </location>
</feature>
<dbReference type="EMBL" id="JYDH01000111">
    <property type="protein sequence ID" value="KRY31768.1"/>
    <property type="molecule type" value="Genomic_DNA"/>
</dbReference>
<dbReference type="STRING" id="6334.A0A0V1B405"/>
<dbReference type="InterPro" id="IPR002562">
    <property type="entry name" value="3'-5'_exonuclease_dom"/>
</dbReference>
<dbReference type="GO" id="GO:0071039">
    <property type="term" value="P:nuclear polyadenylation-dependent CUT catabolic process"/>
    <property type="evidence" value="ECO:0007669"/>
    <property type="project" value="TreeGrafter"/>
</dbReference>
<feature type="domain" description="Major facilitator superfamily (MFS) profile" evidence="13">
    <location>
        <begin position="77"/>
        <end position="454"/>
    </location>
</feature>
<dbReference type="GO" id="GO:0000166">
    <property type="term" value="F:nucleotide binding"/>
    <property type="evidence" value="ECO:0007669"/>
    <property type="project" value="InterPro"/>
</dbReference>
<dbReference type="GO" id="GO:0003727">
    <property type="term" value="F:single-stranded RNA binding"/>
    <property type="evidence" value="ECO:0007669"/>
    <property type="project" value="TreeGrafter"/>
</dbReference>
<keyword evidence="5" id="KW-0378">Hydrolase</keyword>
<name>A0A0V1B405_TRISP</name>
<dbReference type="SMART" id="SM00474">
    <property type="entry name" value="35EXOc"/>
    <property type="match status" value="1"/>
</dbReference>
<dbReference type="GO" id="GO:0071036">
    <property type="term" value="P:nuclear polyadenylation-dependent snoRNA catabolic process"/>
    <property type="evidence" value="ECO:0007669"/>
    <property type="project" value="TreeGrafter"/>
</dbReference>
<dbReference type="PROSITE" id="PS01186">
    <property type="entry name" value="EGF_2"/>
    <property type="match status" value="1"/>
</dbReference>
<dbReference type="Gene3D" id="1.10.150.80">
    <property type="entry name" value="HRDC domain"/>
    <property type="match status" value="1"/>
</dbReference>
<dbReference type="InterPro" id="IPR007110">
    <property type="entry name" value="Ig-like_dom"/>
</dbReference>
<dbReference type="InterPro" id="IPR020846">
    <property type="entry name" value="MFS_dom"/>
</dbReference>
<dbReference type="GO" id="GO:0000176">
    <property type="term" value="C:nuclear exosome (RNase complex)"/>
    <property type="evidence" value="ECO:0007669"/>
    <property type="project" value="TreeGrafter"/>
</dbReference>
<dbReference type="OrthoDB" id="2250022at2759"/>
<dbReference type="GO" id="GO:0022857">
    <property type="term" value="F:transmembrane transporter activity"/>
    <property type="evidence" value="ECO:0007669"/>
    <property type="project" value="InterPro"/>
</dbReference>
<sequence>MAADFNLTLQREKENTSNHRYDKFLNIKRSVCNSDYVIPCLMLCIGNRKWNRVISVRVDDCMQTMVWSLKFSFPSNLVYMCCIANFINAVDRIIMPIAIVELAEEMKYGIYQQGWVLSAFSAGYIGSQILSSCIGAQWNSYGLLGFVVLLWSISMLVTPYVASSFPLLMFSRLLLGLGEGLGLPTIYKLFAEDVPSEKRSTAFSYLSSFASIGQTMALVCCPHLHWRWPFYLFGMVGIVWCIAWWRFLRYAPILPFEQTSHVLKSFNLMKSWRIFFCSSQLLCVYVAHFCMNWTSYIIMHWLPVYLRMAFNADNSILRVGPVADWLINKRKLRVVRVRQLCTVIGLAVPAVFLICFSVLDHVGLSLLVVSLCMGFLAFNSAGHLSSHADLCRTYAGVSFAISNTLATLPGLVVGPLTADFVMQSSGRWGPVFILAAMLNLVGSYLSENFVSTLEQSTFSIDEIRWFCITICSTLFSEMNIFCNMAFGEKMNVDKEDDDQSLSDLEEDESIVEQLRVTVANLLKKCSPFRVGDQHLLTGNLRMLLVKASTQLLDLLNEAITYISETFPKIPNGAHHTMMMNEIAKINDILDERITSSFDEVRGTSGEYLQDLRIERNAIEVATASWNCISAPSKEAVETERAVENFSDEMHFHNKRRFIPKPQLKFRDQIDNSLNPFKSKLRIKHHEISPEKLSSVKLFIQGLQQHADNAGMEYSSEPAHPYYYEIITCEPNSLMLSIKEPQHPIMPLNACKLVFVRTKKFLQSLVNDLNSQQAFAVDLEHNSYRSYYGLTCLLQISTRDTDYIVDPFPIWHEMYILNEPFVDPNIVKVMHGSSQDIQWLQRDFGIYVVNLFDTYHAMEVLEMPQRSLKFLVKELVGVNLDKSYQTADWRIRPLGSKMLAYARSDSHYLLYCWDVLRNQLLNRGNEYNDLMMIVLKRSSDTCLQVYKKKFPNEFELRKLESKFPFNLDNRQKYALRMLYYWRDGVARITDESVYYIMRNETLRNLAAKLPRDMQLLENACKPITGALMPHLQEIQKIICDAWCLDLFTMKPPKAETVAVERSSVARRRPHDIYIDENKKELPLSQIFDKPVDETVKQSMPISESFKASSGETFHHVLLTSQWYAIDSAKSGTEKDERAELLLLDDFAIFEKYCLTKEIRDVNKPEPARIVWDVGYNDEQRKAAEEKSEVCDEVIKIQSAGPAYSGGKAQEPNKMTDTQHNSSSLSTEKPNETLKAFYKPYDYSNSVMRCFRGGSSTGGDSTEARGTVSASQSAVTAIVLMTWQQDRVCFSSKIAGHSSVAKVSQILLRKQNPKMNDNVKSRKLIFLIFHVLSYATFLVRRRYVHLAYVLDGYEVSRSADIIRKKVRTHFGCDKLLPISQDTIAKENKSGNWDFVIISWSVLFKQCKSCKLCGRSCFISTVPRVYPYTVAVVNSLHLPKTDMGLIFFLNLLLCLACSVTCNTLNINGKRYIRRHIGKEKMTNFAGRSLFLDCSATEILYLFQIGISNLSANTEWYERNAYGLEKVVFHENQIFWNYAKSEHGLSIRSLKRIENRIGYRCRIISNELQLVIDKDFDVAEVLHCHAKDAKSKRFCGYGNCVIEKEKFNYTFMKCVCEPGYSGLHCSYSNPTVFLYKWLAFLPSALLPLVVSIVSYCFVQCLEDRFSAIVDQKNKKNEDIFEKNGILYTYLISAPIKMDILYNLNTTGSLSVQIFAVVITLAGTVGLLLICSWCGNKNESEDENPPPPEMLQSETDCSRTYSATYATYVYTQQQSIPTLAAPQCHITVSMPPPVSPPPMESPASDALPVVTETLSPEANSAPATVNKVDLEMQSWAQGESALDTMANVPSITRSYAERLQNSLNKNFF</sequence>
<evidence type="ECO:0000256" key="4">
    <source>
        <dbReference type="ARBA" id="ARBA00022722"/>
    </source>
</evidence>
<dbReference type="GO" id="GO:0016020">
    <property type="term" value="C:membrane"/>
    <property type="evidence" value="ECO:0007669"/>
    <property type="project" value="UniProtKB-SubCell"/>
</dbReference>
<dbReference type="InterPro" id="IPR045092">
    <property type="entry name" value="Rrp6-like"/>
</dbReference>
<evidence type="ECO:0000313" key="16">
    <source>
        <dbReference type="Proteomes" id="UP000054776"/>
    </source>
</evidence>
<feature type="transmembrane region" description="Helical" evidence="11">
    <location>
        <begin position="228"/>
        <end position="247"/>
    </location>
</feature>
<feature type="transmembrane region" description="Helical" evidence="11">
    <location>
        <begin position="77"/>
        <end position="103"/>
    </location>
</feature>
<accession>A0A0V1B405</accession>
<comment type="subcellular location">
    <subcellularLocation>
        <location evidence="2">Membrane</location>
        <topology evidence="2">Multi-pass membrane protein</topology>
    </subcellularLocation>
    <subcellularLocation>
        <location evidence="1">Nucleus</location>
    </subcellularLocation>
</comment>
<dbReference type="GO" id="GO:0000175">
    <property type="term" value="F:3'-5'-RNA exonuclease activity"/>
    <property type="evidence" value="ECO:0007669"/>
    <property type="project" value="InterPro"/>
</dbReference>
<evidence type="ECO:0000256" key="2">
    <source>
        <dbReference type="ARBA" id="ARBA00004141"/>
    </source>
</evidence>
<evidence type="ECO:0000259" key="13">
    <source>
        <dbReference type="PROSITE" id="PS50850"/>
    </source>
</evidence>
<dbReference type="GO" id="GO:0071035">
    <property type="term" value="P:nuclear polyadenylation-dependent rRNA catabolic process"/>
    <property type="evidence" value="ECO:0007669"/>
    <property type="project" value="TreeGrafter"/>
</dbReference>
<dbReference type="PANTHER" id="PTHR12124:SF47">
    <property type="entry name" value="EXOSOME COMPONENT 10"/>
    <property type="match status" value="1"/>
</dbReference>
<keyword evidence="3 11" id="KW-0812">Transmembrane</keyword>
<evidence type="ECO:0000256" key="8">
    <source>
        <dbReference type="ARBA" id="ARBA00023136"/>
    </source>
</evidence>
<evidence type="ECO:0000313" key="15">
    <source>
        <dbReference type="EMBL" id="KRY31768.1"/>
    </source>
</evidence>
<comment type="caution">
    <text evidence="15">The sequence shown here is derived from an EMBL/GenBank/DDBJ whole genome shotgun (WGS) entry which is preliminary data.</text>
</comment>
<gene>
    <name evidence="15" type="primary">EXOSC10</name>
    <name evidence="15" type="ORF">T01_7157</name>
</gene>
<feature type="transmembrane region" description="Helical" evidence="11">
    <location>
        <begin position="272"/>
        <end position="298"/>
    </location>
</feature>
<dbReference type="InterPro" id="IPR044876">
    <property type="entry name" value="HRDC_dom_sf"/>
</dbReference>
<dbReference type="Gene3D" id="1.20.1250.20">
    <property type="entry name" value="MFS general substrate transporter like domains"/>
    <property type="match status" value="1"/>
</dbReference>
<dbReference type="InterPro" id="IPR012337">
    <property type="entry name" value="RNaseH-like_sf"/>
</dbReference>
<dbReference type="GO" id="GO:0000467">
    <property type="term" value="P:exonucleolytic trimming to generate mature 3'-end of 5.8S rRNA from tricistronic rRNA transcript (SSU-rRNA, 5.8S rRNA, LSU-rRNA)"/>
    <property type="evidence" value="ECO:0007669"/>
    <property type="project" value="InterPro"/>
</dbReference>
<feature type="transmembrane region" description="Helical" evidence="11">
    <location>
        <begin position="1442"/>
        <end position="1465"/>
    </location>
</feature>
<evidence type="ECO:0000256" key="1">
    <source>
        <dbReference type="ARBA" id="ARBA00004123"/>
    </source>
</evidence>
<feature type="transmembrane region" description="Helical" evidence="11">
    <location>
        <begin position="428"/>
        <end position="446"/>
    </location>
</feature>
<dbReference type="InParanoid" id="A0A0V1B405"/>
<dbReference type="Pfam" id="PF01612">
    <property type="entry name" value="DNA_pol_A_exo1"/>
    <property type="match status" value="1"/>
</dbReference>
<keyword evidence="4" id="KW-0540">Nuclease</keyword>
<dbReference type="PROSITE" id="PS50835">
    <property type="entry name" value="IG_LIKE"/>
    <property type="match status" value="1"/>
</dbReference>
<evidence type="ECO:0000256" key="6">
    <source>
        <dbReference type="ARBA" id="ARBA00022839"/>
    </source>
</evidence>
<dbReference type="GO" id="GO:0071044">
    <property type="term" value="P:histone mRNA catabolic process"/>
    <property type="evidence" value="ECO:0007669"/>
    <property type="project" value="TreeGrafter"/>
</dbReference>
<dbReference type="PROSITE" id="PS50967">
    <property type="entry name" value="HRDC"/>
    <property type="match status" value="1"/>
</dbReference>
<dbReference type="Gene3D" id="3.30.420.10">
    <property type="entry name" value="Ribonuclease H-like superfamily/Ribonuclease H"/>
    <property type="match status" value="1"/>
</dbReference>
<dbReference type="PANTHER" id="PTHR12124">
    <property type="entry name" value="POLYMYOSITIS/SCLERODERMA AUTOANTIGEN-RELATED"/>
    <property type="match status" value="1"/>
</dbReference>